<proteinExistence type="predicted"/>
<evidence type="ECO:0000313" key="1">
    <source>
        <dbReference type="EMBL" id="PSJ79292.1"/>
    </source>
</evidence>
<comment type="caution">
    <text evidence="1">The sequence shown here is derived from an EMBL/GenBank/DDBJ whole genome shotgun (WGS) entry which is preliminary data.</text>
</comment>
<reference evidence="1 2" key="1">
    <citation type="submission" date="2018-03" db="EMBL/GenBank/DDBJ databases">
        <title>Neisseria weixii sp. nov., isolated from the intestinal contents of Tibetan Plateau pika (Ochotona curzoniae) in Yushu, Qinghai Province, China.</title>
        <authorList>
            <person name="Gui Z."/>
        </authorList>
    </citation>
    <scope>NUCLEOTIDE SEQUENCE [LARGE SCALE GENOMIC DNA]</scope>
    <source>
        <strain evidence="1 2">ATCC 51483</strain>
    </source>
</reference>
<gene>
    <name evidence="1" type="ORF">C7N83_13120</name>
</gene>
<dbReference type="EMBL" id="PXYY01000136">
    <property type="protein sequence ID" value="PSJ79292.1"/>
    <property type="molecule type" value="Genomic_DNA"/>
</dbReference>
<dbReference type="Proteomes" id="UP000241868">
    <property type="component" value="Unassembled WGS sequence"/>
</dbReference>
<keyword evidence="2" id="KW-1185">Reference proteome</keyword>
<dbReference type="AlphaFoldDB" id="A0A2P7TX22"/>
<organism evidence="1 2">
    <name type="scientific">Neisseria iguanae</name>
    <dbReference type="NCBI Taxonomy" id="90242"/>
    <lineage>
        <taxon>Bacteria</taxon>
        <taxon>Pseudomonadati</taxon>
        <taxon>Pseudomonadota</taxon>
        <taxon>Betaproteobacteria</taxon>
        <taxon>Neisseriales</taxon>
        <taxon>Neisseriaceae</taxon>
        <taxon>Neisseria</taxon>
    </lineage>
</organism>
<evidence type="ECO:0000313" key="2">
    <source>
        <dbReference type="Proteomes" id="UP000241868"/>
    </source>
</evidence>
<accession>A0A2P7TX22</accession>
<protein>
    <submittedName>
        <fullName evidence="1">Uncharacterized protein</fullName>
    </submittedName>
</protein>
<name>A0A2P7TX22_9NEIS</name>
<sequence>MSGVENIITLRNKSIARIIVNRVSDGLFAENNGLGRLKISTATLFQTALSRHAAKILAISLNFDYTAKLITFQTKYELY</sequence>